<name>A0AA90P610_9BACI</name>
<reference evidence="3" key="1">
    <citation type="submission" date="2023-07" db="EMBL/GenBank/DDBJ databases">
        <title>Murine gut Bacillus species.</title>
        <authorList>
            <person name="Gutman E."/>
            <person name="Hashuel R."/>
            <person name="Litvak Y."/>
        </authorList>
    </citation>
    <scope>NUCLEOTIDE SEQUENCE</scope>
    <source>
        <strain evidence="3">RU283</strain>
    </source>
</reference>
<dbReference type="GO" id="GO:0000160">
    <property type="term" value="P:phosphorelay signal transduction system"/>
    <property type="evidence" value="ECO:0007669"/>
    <property type="project" value="InterPro"/>
</dbReference>
<comment type="caution">
    <text evidence="3">The sequence shown here is derived from an EMBL/GenBank/DDBJ whole genome shotgun (WGS) entry which is preliminary data.</text>
</comment>
<dbReference type="SUPFAM" id="SSF52172">
    <property type="entry name" value="CheY-like"/>
    <property type="match status" value="1"/>
</dbReference>
<dbReference type="PROSITE" id="PS50110">
    <property type="entry name" value="RESPONSE_REGULATORY"/>
    <property type="match status" value="1"/>
</dbReference>
<gene>
    <name evidence="3" type="ORF">Q8G35_07895</name>
</gene>
<dbReference type="InterPro" id="IPR001789">
    <property type="entry name" value="Sig_transdc_resp-reg_receiver"/>
</dbReference>
<sequence length="59" mass="6548">MPILKENHPSTPFLIFTAYSEDHYLIEAICHGAAGYVLQDGGMKQVLSCRQSVNVPTVR</sequence>
<protein>
    <recommendedName>
        <fullName evidence="2">Response regulatory domain-containing protein</fullName>
    </recommendedName>
</protein>
<evidence type="ECO:0000256" key="1">
    <source>
        <dbReference type="PROSITE-ProRule" id="PRU00169"/>
    </source>
</evidence>
<dbReference type="InterPro" id="IPR011006">
    <property type="entry name" value="CheY-like_superfamily"/>
</dbReference>
<dbReference type="Gene3D" id="3.40.50.2300">
    <property type="match status" value="1"/>
</dbReference>
<evidence type="ECO:0000259" key="2">
    <source>
        <dbReference type="PROSITE" id="PS50110"/>
    </source>
</evidence>
<dbReference type="RefSeq" id="WP_305159724.1">
    <property type="nucleotide sequence ID" value="NZ_JAUUTP010000006.1"/>
</dbReference>
<accession>A0AA90P610</accession>
<dbReference type="AlphaFoldDB" id="A0AA90P610"/>
<proteinExistence type="predicted"/>
<evidence type="ECO:0000313" key="3">
    <source>
        <dbReference type="EMBL" id="MDP1418332.1"/>
    </source>
</evidence>
<evidence type="ECO:0000313" key="4">
    <source>
        <dbReference type="Proteomes" id="UP001178277"/>
    </source>
</evidence>
<dbReference type="EMBL" id="JAUUTP010000006">
    <property type="protein sequence ID" value="MDP1418332.1"/>
    <property type="molecule type" value="Genomic_DNA"/>
</dbReference>
<comment type="caution">
    <text evidence="1">Lacks conserved residue(s) required for the propagation of feature annotation.</text>
</comment>
<feature type="domain" description="Response regulatory" evidence="2">
    <location>
        <begin position="1"/>
        <end position="54"/>
    </location>
</feature>
<dbReference type="Proteomes" id="UP001178277">
    <property type="component" value="Unassembled WGS sequence"/>
</dbReference>
<organism evidence="3 4">
    <name type="scientific">Peribacillus simplex</name>
    <dbReference type="NCBI Taxonomy" id="1478"/>
    <lineage>
        <taxon>Bacteria</taxon>
        <taxon>Bacillati</taxon>
        <taxon>Bacillota</taxon>
        <taxon>Bacilli</taxon>
        <taxon>Bacillales</taxon>
        <taxon>Bacillaceae</taxon>
        <taxon>Peribacillus</taxon>
    </lineage>
</organism>